<accession>A0ACD3A4N8</accession>
<name>A0ACD3A4N8_9AGAR</name>
<gene>
    <name evidence="1" type="ORF">BDN72DRAFT_805493</name>
</gene>
<proteinExistence type="predicted"/>
<dbReference type="EMBL" id="ML208743">
    <property type="protein sequence ID" value="TFK60685.1"/>
    <property type="molecule type" value="Genomic_DNA"/>
</dbReference>
<evidence type="ECO:0000313" key="2">
    <source>
        <dbReference type="Proteomes" id="UP000308600"/>
    </source>
</evidence>
<organism evidence="1 2">
    <name type="scientific">Pluteus cervinus</name>
    <dbReference type="NCBI Taxonomy" id="181527"/>
    <lineage>
        <taxon>Eukaryota</taxon>
        <taxon>Fungi</taxon>
        <taxon>Dikarya</taxon>
        <taxon>Basidiomycota</taxon>
        <taxon>Agaricomycotina</taxon>
        <taxon>Agaricomycetes</taxon>
        <taxon>Agaricomycetidae</taxon>
        <taxon>Agaricales</taxon>
        <taxon>Pluteineae</taxon>
        <taxon>Pluteaceae</taxon>
        <taxon>Pluteus</taxon>
    </lineage>
</organism>
<dbReference type="Proteomes" id="UP000308600">
    <property type="component" value="Unassembled WGS sequence"/>
</dbReference>
<evidence type="ECO:0000313" key="1">
    <source>
        <dbReference type="EMBL" id="TFK60685.1"/>
    </source>
</evidence>
<sequence>MTIFITGATGKTGSRLATLLYTAGQPIVVGSRSGNTPSQLMGAPNVHPVKFDWLEASTYARPFEAADAPIDRMYIVAPDVVDVLSPTRAFIDYAVTQGVKRFVLLSGTTFPKGSFAMGLIHEYLEKIGVDFYVLRPTWFIENFSTICLPSITHDGNIKTTSEDGRVYFVSVDDIAEAAKNALLSDTCPNTDYVVLGPDLCSYAEAAEIISSVIGRRIVHKNLTEEEGIAFWMQHTSEEMARALVAMEALIAGGEEEACDKEERKIVGQVRLRDWVVANKGLFAKEA</sequence>
<protein>
    <submittedName>
        <fullName evidence="1">NAD(P)-binding protein</fullName>
    </submittedName>
</protein>
<reference evidence="1 2" key="1">
    <citation type="journal article" date="2019" name="Nat. Ecol. Evol.">
        <title>Megaphylogeny resolves global patterns of mushroom evolution.</title>
        <authorList>
            <person name="Varga T."/>
            <person name="Krizsan K."/>
            <person name="Foldi C."/>
            <person name="Dima B."/>
            <person name="Sanchez-Garcia M."/>
            <person name="Sanchez-Ramirez S."/>
            <person name="Szollosi G.J."/>
            <person name="Szarkandi J.G."/>
            <person name="Papp V."/>
            <person name="Albert L."/>
            <person name="Andreopoulos W."/>
            <person name="Angelini C."/>
            <person name="Antonin V."/>
            <person name="Barry K.W."/>
            <person name="Bougher N.L."/>
            <person name="Buchanan P."/>
            <person name="Buyck B."/>
            <person name="Bense V."/>
            <person name="Catcheside P."/>
            <person name="Chovatia M."/>
            <person name="Cooper J."/>
            <person name="Damon W."/>
            <person name="Desjardin D."/>
            <person name="Finy P."/>
            <person name="Geml J."/>
            <person name="Haridas S."/>
            <person name="Hughes K."/>
            <person name="Justo A."/>
            <person name="Karasinski D."/>
            <person name="Kautmanova I."/>
            <person name="Kiss B."/>
            <person name="Kocsube S."/>
            <person name="Kotiranta H."/>
            <person name="LaButti K.M."/>
            <person name="Lechner B.E."/>
            <person name="Liimatainen K."/>
            <person name="Lipzen A."/>
            <person name="Lukacs Z."/>
            <person name="Mihaltcheva S."/>
            <person name="Morgado L.N."/>
            <person name="Niskanen T."/>
            <person name="Noordeloos M.E."/>
            <person name="Ohm R.A."/>
            <person name="Ortiz-Santana B."/>
            <person name="Ovrebo C."/>
            <person name="Racz N."/>
            <person name="Riley R."/>
            <person name="Savchenko A."/>
            <person name="Shiryaev A."/>
            <person name="Soop K."/>
            <person name="Spirin V."/>
            <person name="Szebenyi C."/>
            <person name="Tomsovsky M."/>
            <person name="Tulloss R.E."/>
            <person name="Uehling J."/>
            <person name="Grigoriev I.V."/>
            <person name="Vagvolgyi C."/>
            <person name="Papp T."/>
            <person name="Martin F.M."/>
            <person name="Miettinen O."/>
            <person name="Hibbett D.S."/>
            <person name="Nagy L.G."/>
        </authorList>
    </citation>
    <scope>NUCLEOTIDE SEQUENCE [LARGE SCALE GENOMIC DNA]</scope>
    <source>
        <strain evidence="1 2">NL-1719</strain>
    </source>
</reference>
<keyword evidence="2" id="KW-1185">Reference proteome</keyword>